<dbReference type="GO" id="GO:0022857">
    <property type="term" value="F:transmembrane transporter activity"/>
    <property type="evidence" value="ECO:0007669"/>
    <property type="project" value="InterPro"/>
</dbReference>
<feature type="transmembrane region" description="Helical" evidence="7">
    <location>
        <begin position="16"/>
        <end position="39"/>
    </location>
</feature>
<dbReference type="OrthoDB" id="9812221at2"/>
<dbReference type="PANTHER" id="PTHR42718:SF47">
    <property type="entry name" value="METHYL VIOLOGEN RESISTANCE PROTEIN SMVA"/>
    <property type="match status" value="1"/>
</dbReference>
<keyword evidence="6 7" id="KW-0472">Membrane</keyword>
<name>A0A4Y8WA31_9VIBR</name>
<accession>A0A4Y8WA31</accession>
<feature type="transmembrane region" description="Helical" evidence="7">
    <location>
        <begin position="54"/>
        <end position="72"/>
    </location>
</feature>
<feature type="transmembrane region" description="Helical" evidence="7">
    <location>
        <begin position="336"/>
        <end position="355"/>
    </location>
</feature>
<evidence type="ECO:0000256" key="6">
    <source>
        <dbReference type="ARBA" id="ARBA00023136"/>
    </source>
</evidence>
<organism evidence="9 10">
    <name type="scientific">Vibrio ouci</name>
    <dbReference type="NCBI Taxonomy" id="2499078"/>
    <lineage>
        <taxon>Bacteria</taxon>
        <taxon>Pseudomonadati</taxon>
        <taxon>Pseudomonadota</taxon>
        <taxon>Gammaproteobacteria</taxon>
        <taxon>Vibrionales</taxon>
        <taxon>Vibrionaceae</taxon>
        <taxon>Vibrio</taxon>
    </lineage>
</organism>
<dbReference type="InterPro" id="IPR011701">
    <property type="entry name" value="MFS"/>
</dbReference>
<evidence type="ECO:0000256" key="5">
    <source>
        <dbReference type="ARBA" id="ARBA00022989"/>
    </source>
</evidence>
<dbReference type="RefSeq" id="WP_134837216.1">
    <property type="nucleotide sequence ID" value="NZ_SATR01000051.1"/>
</dbReference>
<keyword evidence="3" id="KW-1003">Cell membrane</keyword>
<comment type="subcellular location">
    <subcellularLocation>
        <location evidence="1">Cell membrane</location>
        <topology evidence="1">Multi-pass membrane protein</topology>
    </subcellularLocation>
</comment>
<keyword evidence="4 7" id="KW-0812">Transmembrane</keyword>
<dbReference type="Proteomes" id="UP000297753">
    <property type="component" value="Unassembled WGS sequence"/>
</dbReference>
<dbReference type="GO" id="GO:0005886">
    <property type="term" value="C:plasma membrane"/>
    <property type="evidence" value="ECO:0007669"/>
    <property type="project" value="UniProtKB-SubCell"/>
</dbReference>
<evidence type="ECO:0000256" key="2">
    <source>
        <dbReference type="ARBA" id="ARBA00022448"/>
    </source>
</evidence>
<proteinExistence type="predicted"/>
<feature type="transmembrane region" description="Helical" evidence="7">
    <location>
        <begin position="235"/>
        <end position="251"/>
    </location>
</feature>
<dbReference type="PANTHER" id="PTHR42718">
    <property type="entry name" value="MAJOR FACILITATOR SUPERFAMILY MULTIDRUG TRANSPORTER MFSC"/>
    <property type="match status" value="1"/>
</dbReference>
<evidence type="ECO:0000313" key="10">
    <source>
        <dbReference type="Proteomes" id="UP000297753"/>
    </source>
</evidence>
<evidence type="ECO:0000256" key="1">
    <source>
        <dbReference type="ARBA" id="ARBA00004651"/>
    </source>
</evidence>
<dbReference type="CDD" id="cd17321">
    <property type="entry name" value="MFS_MMR_MDR_like"/>
    <property type="match status" value="1"/>
</dbReference>
<dbReference type="Gene3D" id="1.20.1250.20">
    <property type="entry name" value="MFS general substrate transporter like domains"/>
    <property type="match status" value="1"/>
</dbReference>
<dbReference type="AlphaFoldDB" id="A0A4Y8WA31"/>
<feature type="transmembrane region" description="Helical" evidence="7">
    <location>
        <begin position="143"/>
        <end position="163"/>
    </location>
</feature>
<feature type="transmembrane region" description="Helical" evidence="7">
    <location>
        <begin position="361"/>
        <end position="387"/>
    </location>
</feature>
<dbReference type="EMBL" id="SATR01000051">
    <property type="protein sequence ID" value="TFH89664.1"/>
    <property type="molecule type" value="Genomic_DNA"/>
</dbReference>
<feature type="transmembrane region" description="Helical" evidence="7">
    <location>
        <begin position="271"/>
        <end position="296"/>
    </location>
</feature>
<dbReference type="InterPro" id="IPR020846">
    <property type="entry name" value="MFS_dom"/>
</dbReference>
<evidence type="ECO:0000256" key="4">
    <source>
        <dbReference type="ARBA" id="ARBA00022692"/>
    </source>
</evidence>
<keyword evidence="5 7" id="KW-1133">Transmembrane helix</keyword>
<evidence type="ECO:0000256" key="3">
    <source>
        <dbReference type="ARBA" id="ARBA00022475"/>
    </source>
</evidence>
<reference evidence="9 10" key="1">
    <citation type="submission" date="2019-01" db="EMBL/GenBank/DDBJ databases">
        <title>Vibrio BEI176 sp. nov, a marine bacterium isolated from China: eastern marignal seas.</title>
        <authorList>
            <person name="Li B."/>
        </authorList>
    </citation>
    <scope>NUCLEOTIDE SEQUENCE [LARGE SCALE GENOMIC DNA]</scope>
    <source>
        <strain evidence="9 10">BEI176</strain>
    </source>
</reference>
<gene>
    <name evidence="9" type="ORF">ELS82_21055</name>
</gene>
<protein>
    <submittedName>
        <fullName evidence="9">MFS transporter</fullName>
    </submittedName>
</protein>
<dbReference type="Gene3D" id="1.20.1720.10">
    <property type="entry name" value="Multidrug resistance protein D"/>
    <property type="match status" value="1"/>
</dbReference>
<feature type="domain" description="Major facilitator superfamily (MFS) profile" evidence="8">
    <location>
        <begin position="18"/>
        <end position="487"/>
    </location>
</feature>
<feature type="transmembrane region" description="Helical" evidence="7">
    <location>
        <begin position="463"/>
        <end position="483"/>
    </location>
</feature>
<dbReference type="Pfam" id="PF07690">
    <property type="entry name" value="MFS_1"/>
    <property type="match status" value="1"/>
</dbReference>
<keyword evidence="10" id="KW-1185">Reference proteome</keyword>
<dbReference type="InterPro" id="IPR036259">
    <property type="entry name" value="MFS_trans_sf"/>
</dbReference>
<dbReference type="SUPFAM" id="SSF103473">
    <property type="entry name" value="MFS general substrate transporter"/>
    <property type="match status" value="1"/>
</dbReference>
<feature type="transmembrane region" description="Helical" evidence="7">
    <location>
        <begin position="302"/>
        <end position="324"/>
    </location>
</feature>
<feature type="transmembrane region" description="Helical" evidence="7">
    <location>
        <begin position="109"/>
        <end position="131"/>
    </location>
</feature>
<sequence length="489" mass="50895">MDNIEQNYDRAGRQAWLGLLMVLGPVGLVAMDGSVLYLAMPKITAALMPTADQALWILDIYGFIVGSLLVAFGNIGDRFGRLKLMMGGALVFGIGSVGASYATSPELLIGFRALMGLGGATLLPSGLAIVSELFPNPKQRAQAIGIFAATFAGGFAVGPLIGGMLLSKFAWGVVFLINIPVIIAFMLFAPVVLKEVRNSGGGRIDLLSLLLSFIGLLFFTYSIKTAAAEGVSFEQLWPGAVGLLALIWFIVRQKGLSDPLLDLSLFNDRVFTVAILTGLLSLVVWSATGYLSGIYLQSVLGLSVFNAALVTIPGALVLTVTCVTTNKIVERTGRKYGLVLTHFLISIGSFILLFTTTDHGVALFIAATIIAGVGYGLSFSLVADIAVSAAPSERAGAAAAIAETSNEIGNALGITVLGSLAAMSFRLTGPGISGTLNETLMVPAIGADTIALAQTAYLDGMHLALGVAGTMTLLVGLLAMAWVPKTLTE</sequence>
<dbReference type="PROSITE" id="PS50850">
    <property type="entry name" value="MFS"/>
    <property type="match status" value="1"/>
</dbReference>
<evidence type="ECO:0000313" key="9">
    <source>
        <dbReference type="EMBL" id="TFH89664.1"/>
    </source>
</evidence>
<comment type="caution">
    <text evidence="9">The sequence shown here is derived from an EMBL/GenBank/DDBJ whole genome shotgun (WGS) entry which is preliminary data.</text>
</comment>
<keyword evidence="2" id="KW-0813">Transport</keyword>
<feature type="transmembrane region" description="Helical" evidence="7">
    <location>
        <begin position="204"/>
        <end position="223"/>
    </location>
</feature>
<evidence type="ECO:0000256" key="7">
    <source>
        <dbReference type="SAM" id="Phobius"/>
    </source>
</evidence>
<feature type="transmembrane region" description="Helical" evidence="7">
    <location>
        <begin position="84"/>
        <end position="103"/>
    </location>
</feature>
<feature type="transmembrane region" description="Helical" evidence="7">
    <location>
        <begin position="169"/>
        <end position="192"/>
    </location>
</feature>
<evidence type="ECO:0000259" key="8">
    <source>
        <dbReference type="PROSITE" id="PS50850"/>
    </source>
</evidence>